<dbReference type="Pfam" id="PF26190">
    <property type="entry name" value="Ig_NPHP4_1st"/>
    <property type="match status" value="1"/>
</dbReference>
<sequence>MLAEWYDVLKAARSVPFPRASQAHSQPVSGFVVTFRNIEFSNLKIGVYYRIHTYFYDKHSKVFFGRPYYGEWHRCEQNIVDVSDVIFFYASITDETVALVIELVECENLCVDEPNINTTAWTIQKRFDVQVIKLLSTFRFQFYYGTPKQLIFCDTILDLKENLRKTTGIIELSLRADKKMLDVANFLPEFCIVSVSEAIPGIKVTSIDSSSTFTFKEVDAFVGTLTNISLTFAMNAERFEEAFIQLTNNDRLYRLNQSPNNQTIKSLQILERRLKVLIIGNITFCIFYLNNTIGLHNGYTYLEEPEYMHLTYADEVGHRTQVLKRKTRSSSNYSLDSRLEKARFVIRNDVTLKRLFRDSRLAIVFTLEYLIGVPEDDATISSSQRAMICWGAWCPFGNHYDPNNVTVFFIGGPRVSPNQNLSFKNLCNLRQANFTHSISDDYVSQIQLNFTFSISNQEKTSSANTAYYSSKSYRDINRSLEEPRENFMRSSLKAPSMPTLTNGGEQGPSAVLLTKTSKPYQLRNPLFITKPLTRVSNVSRKIQARLAEKSFTEIVDCNGNKPAYVAVETDRELDLDIEKYDQLSTNEVVLQFQALALNPSGSSVLVSPSRVYFNVYFYRFQPITTDRMLLKFDDEDDGDVIMKNGYHLGILHRLDVYENLIDTDDCGLTIKFTVDQSSLRDGEEDDFILYLLNNDLIIEVWDADSLLLFGLTTIPLKFLLRQSREAVMTNIQAKVNHSAIPGFIQQTAILFLRTACIGYSSNNLGGHSKSKTSALVSRRLKRLGQNELNSYRIRAKPLNPIHDSAMQRFMALQKLDIKQRYEEVFRNDNVSKLYRNREFQENNVVVKPSVKNLIFREELEAYKQMRNETKPNKLLKAVFNSITTEHRIFPAYGQVEYFEFLLQNTIAEPINVVVEITDPSLKLVRDTEMWSFLKRVCNIYSAVEKDLLHVTKNEDDSIFVHIFLNPMESVYVPFVYDGFLLPEDQVIFKKWDDGEPIAILEVYVEMRNHILGQIHHFYEEAEAKVVKTIEIKRISRYSILDGRVIQSLRCSDPNVLVALRKASDGTQALHFSCHTGPAASTRTFTVLFYGDKYKFQLLSTWNIHIHAAYRLNVNAIQAQLIKIPLTIQSNQLFRLFSSTTLIDVTASQQPFMGTKPDSQTTTALFTPNFSGERVFMLSAVSVSSRQLLGQWLIYAFVKRPNIVKTFEISMLTNTVEKKKIMIGNEYGVTKEYRIISSQPQILHVESDYIILKAKESVSLSVTFLPYKKAEAVEVLLFVINADDELEEETYLFSILYITE</sequence>
<evidence type="ECO:0000313" key="7">
    <source>
        <dbReference type="Proteomes" id="UP000274131"/>
    </source>
</evidence>
<name>A0A0N4V980_ENTVE</name>
<reference evidence="6 7" key="2">
    <citation type="submission" date="2018-10" db="EMBL/GenBank/DDBJ databases">
        <authorList>
            <consortium name="Pathogen Informatics"/>
        </authorList>
    </citation>
    <scope>NUCLEOTIDE SEQUENCE [LARGE SCALE GENOMIC DNA]</scope>
</reference>
<evidence type="ECO:0000313" key="8">
    <source>
        <dbReference type="WBParaSite" id="EVEC_0000698601-mRNA-1"/>
    </source>
</evidence>
<dbReference type="InterPro" id="IPR029775">
    <property type="entry name" value="NPHP4"/>
</dbReference>
<dbReference type="EMBL" id="UXUI01008538">
    <property type="protein sequence ID" value="VDD91756.1"/>
    <property type="molecule type" value="Genomic_DNA"/>
</dbReference>
<feature type="region of interest" description="Disordered" evidence="1">
    <location>
        <begin position="484"/>
        <end position="509"/>
    </location>
</feature>
<accession>A0A0N4V980</accession>
<dbReference type="Pfam" id="PF26015">
    <property type="entry name" value="Ig_NPH4_3rd"/>
    <property type="match status" value="1"/>
</dbReference>
<feature type="domain" description="NPHP4 C2-like" evidence="3">
    <location>
        <begin position="544"/>
        <end position="731"/>
    </location>
</feature>
<proteinExistence type="predicted"/>
<dbReference type="GO" id="GO:0097730">
    <property type="term" value="C:non-motile cilium"/>
    <property type="evidence" value="ECO:0007669"/>
    <property type="project" value="InterPro"/>
</dbReference>
<dbReference type="InterPro" id="IPR058685">
    <property type="entry name" value="Ig_NPHP4_4th"/>
</dbReference>
<dbReference type="InterPro" id="IPR058686">
    <property type="entry name" value="Ig_NPHP4_3rd"/>
</dbReference>
<dbReference type="Pfam" id="PF26186">
    <property type="entry name" value="NPHP4_C2_3rd"/>
    <property type="match status" value="1"/>
</dbReference>
<protein>
    <submittedName>
        <fullName evidence="8">Nephrocystin-4</fullName>
    </submittedName>
</protein>
<evidence type="ECO:0000313" key="6">
    <source>
        <dbReference type="EMBL" id="VDD91756.1"/>
    </source>
</evidence>
<dbReference type="GO" id="GO:0097546">
    <property type="term" value="C:ciliary base"/>
    <property type="evidence" value="ECO:0007669"/>
    <property type="project" value="TreeGrafter"/>
</dbReference>
<dbReference type="STRING" id="51028.A0A0N4V980"/>
<evidence type="ECO:0000256" key="1">
    <source>
        <dbReference type="SAM" id="MobiDB-lite"/>
    </source>
</evidence>
<feature type="domain" description="NPHP4 Ig-like" evidence="5">
    <location>
        <begin position="884"/>
        <end position="981"/>
    </location>
</feature>
<evidence type="ECO:0000259" key="3">
    <source>
        <dbReference type="Pfam" id="PF26186"/>
    </source>
</evidence>
<dbReference type="PANTHER" id="PTHR31043:SF3">
    <property type="entry name" value="NEPHROCYSTIN-4"/>
    <property type="match status" value="1"/>
</dbReference>
<dbReference type="Proteomes" id="UP000274131">
    <property type="component" value="Unassembled WGS sequence"/>
</dbReference>
<dbReference type="InterPro" id="IPR058687">
    <property type="entry name" value="Ig_NPHP4_1st"/>
</dbReference>
<keyword evidence="7" id="KW-1185">Reference proteome</keyword>
<dbReference type="GO" id="GO:1904491">
    <property type="term" value="P:protein localization to ciliary transition zone"/>
    <property type="evidence" value="ECO:0007669"/>
    <property type="project" value="TreeGrafter"/>
</dbReference>
<dbReference type="GO" id="GO:0090090">
    <property type="term" value="P:negative regulation of canonical Wnt signaling pathway"/>
    <property type="evidence" value="ECO:0007669"/>
    <property type="project" value="InterPro"/>
</dbReference>
<organism evidence="8">
    <name type="scientific">Enterobius vermicularis</name>
    <name type="common">Human pinworm</name>
    <dbReference type="NCBI Taxonomy" id="51028"/>
    <lineage>
        <taxon>Eukaryota</taxon>
        <taxon>Metazoa</taxon>
        <taxon>Ecdysozoa</taxon>
        <taxon>Nematoda</taxon>
        <taxon>Chromadorea</taxon>
        <taxon>Rhabditida</taxon>
        <taxon>Spirurina</taxon>
        <taxon>Oxyuridomorpha</taxon>
        <taxon>Oxyuroidea</taxon>
        <taxon>Oxyuridae</taxon>
        <taxon>Enterobius</taxon>
    </lineage>
</organism>
<dbReference type="GO" id="GO:0036064">
    <property type="term" value="C:ciliary basal body"/>
    <property type="evidence" value="ECO:0007669"/>
    <property type="project" value="TreeGrafter"/>
</dbReference>
<evidence type="ECO:0000259" key="2">
    <source>
        <dbReference type="Pfam" id="PF26015"/>
    </source>
</evidence>
<dbReference type="WBParaSite" id="EVEC_0000698601-mRNA-1">
    <property type="protein sequence ID" value="EVEC_0000698601-mRNA-1"/>
    <property type="gene ID" value="EVEC_0000698601"/>
</dbReference>
<dbReference type="OrthoDB" id="313446at2759"/>
<evidence type="ECO:0000259" key="5">
    <source>
        <dbReference type="Pfam" id="PF26190"/>
    </source>
</evidence>
<dbReference type="Pfam" id="PF26187">
    <property type="entry name" value="Ig_NPHP4_4th"/>
    <property type="match status" value="1"/>
</dbReference>
<feature type="domain" description="NPHP4 Ig-like" evidence="2">
    <location>
        <begin position="1117"/>
        <end position="1197"/>
    </location>
</feature>
<dbReference type="PANTHER" id="PTHR31043">
    <property type="entry name" value="NEPHROCYSTIN-4"/>
    <property type="match status" value="1"/>
</dbReference>
<reference evidence="8" key="1">
    <citation type="submission" date="2017-02" db="UniProtKB">
        <authorList>
            <consortium name="WormBaseParasite"/>
        </authorList>
    </citation>
    <scope>IDENTIFICATION</scope>
</reference>
<dbReference type="GO" id="GO:0035869">
    <property type="term" value="C:ciliary transition zone"/>
    <property type="evidence" value="ECO:0007669"/>
    <property type="project" value="TreeGrafter"/>
</dbReference>
<feature type="domain" description="NPHP4 Ig-like" evidence="4">
    <location>
        <begin position="1204"/>
        <end position="1296"/>
    </location>
</feature>
<dbReference type="InterPro" id="IPR058765">
    <property type="entry name" value="NPHP4_C2-like"/>
</dbReference>
<evidence type="ECO:0000259" key="4">
    <source>
        <dbReference type="Pfam" id="PF26187"/>
    </source>
</evidence>
<gene>
    <name evidence="6" type="ORF">EVEC_LOCUS6507</name>
</gene>